<feature type="region of interest" description="Disordered" evidence="1">
    <location>
        <begin position="63"/>
        <end position="102"/>
    </location>
</feature>
<organism evidence="2 3">
    <name type="scientific">Elstera litoralis</name>
    <dbReference type="NCBI Taxonomy" id="552518"/>
    <lineage>
        <taxon>Bacteria</taxon>
        <taxon>Pseudomonadati</taxon>
        <taxon>Pseudomonadota</taxon>
        <taxon>Alphaproteobacteria</taxon>
        <taxon>Rhodospirillales</taxon>
        <taxon>Rhodospirillaceae</taxon>
        <taxon>Elstera</taxon>
    </lineage>
</organism>
<sequence length="102" mass="11588">MTSFWHRLVNFFMVQERITVPKPRAVNNCSACRFWVAPDKITQKEVPSTRAIQWAKDNGFGRCTAKAAPDQNKARGETKRFTMPTDGCGQYAKRPETALPAR</sequence>
<accession>A0A0F3IP70</accession>
<gene>
    <name evidence="2" type="ORF">VZ95_18430</name>
</gene>
<dbReference type="AlphaFoldDB" id="A0A0F3IP70"/>
<dbReference type="Proteomes" id="UP000033774">
    <property type="component" value="Unassembled WGS sequence"/>
</dbReference>
<name>A0A0F3IP70_9PROT</name>
<evidence type="ECO:0000313" key="3">
    <source>
        <dbReference type="Proteomes" id="UP000033774"/>
    </source>
</evidence>
<evidence type="ECO:0000256" key="1">
    <source>
        <dbReference type="SAM" id="MobiDB-lite"/>
    </source>
</evidence>
<comment type="caution">
    <text evidence="2">The sequence shown here is derived from an EMBL/GenBank/DDBJ whole genome shotgun (WGS) entry which is preliminary data.</text>
</comment>
<reference evidence="2 3" key="1">
    <citation type="submission" date="2015-03" db="EMBL/GenBank/DDBJ databases">
        <title>Draft genome sequence of Elstera litoralis.</title>
        <authorList>
            <person name="Rahalkar M.C."/>
            <person name="Dhakephalkar P.K."/>
            <person name="Pore S.D."/>
            <person name="Arora P."/>
            <person name="Kapse N.G."/>
            <person name="Pandit P.S."/>
        </authorList>
    </citation>
    <scope>NUCLEOTIDE SEQUENCE [LARGE SCALE GENOMIC DNA]</scope>
    <source>
        <strain evidence="2 3">Dia-1</strain>
    </source>
</reference>
<keyword evidence="3" id="KW-1185">Reference proteome</keyword>
<dbReference type="RefSeq" id="WP_045777162.1">
    <property type="nucleotide sequence ID" value="NZ_LAJY01000631.1"/>
</dbReference>
<evidence type="ECO:0000313" key="2">
    <source>
        <dbReference type="EMBL" id="KJV08338.1"/>
    </source>
</evidence>
<dbReference type="OrthoDB" id="9846044at2"/>
<dbReference type="EMBL" id="LAJY01000631">
    <property type="protein sequence ID" value="KJV08338.1"/>
    <property type="molecule type" value="Genomic_DNA"/>
</dbReference>
<proteinExistence type="predicted"/>
<protein>
    <submittedName>
        <fullName evidence="2">Uncharacterized protein</fullName>
    </submittedName>
</protein>